<dbReference type="Gene3D" id="1.25.40.10">
    <property type="entry name" value="Tetratricopeptide repeat domain"/>
    <property type="match status" value="2"/>
</dbReference>
<organism evidence="2 3">
    <name type="scientific">Gemmata palustris</name>
    <dbReference type="NCBI Taxonomy" id="2822762"/>
    <lineage>
        <taxon>Bacteria</taxon>
        <taxon>Pseudomonadati</taxon>
        <taxon>Planctomycetota</taxon>
        <taxon>Planctomycetia</taxon>
        <taxon>Gemmatales</taxon>
        <taxon>Gemmataceae</taxon>
        <taxon>Gemmata</taxon>
    </lineage>
</organism>
<protein>
    <recommendedName>
        <fullName evidence="4">Tetratricopeptide repeat protein</fullName>
    </recommendedName>
</protein>
<feature type="region of interest" description="Disordered" evidence="1">
    <location>
        <begin position="1"/>
        <end position="33"/>
    </location>
</feature>
<sequence>MATDTAPLPTAHSGAFAGPAPADGRTAPHPTDPTRHLWQLPVLLLGIGVFVSAWQGWLPVGRNDPASAFTRDIAALKASYEKLTPDATDLKSQLNNVAKSVETFPEHAPQARFHLGSGYVRLAEITPSADEARGYWTLAQQHFALVTAEQLRDSNDRPKLDFRSAKVRAAIGLPEAPNADLVALLIQVLSAPPPGEEGGETRRLIADLALRKSPMDFALAKASLTQYLVSAGTSTPPAALARARLRLGAIFLELHEYEPARKWLAQVGGDAPSEVLAPAKAGLARALMADGDFLGAAKELEALRTIQGVPALYRTGAAYDLAVCKLRANDRDSATKYFEEAIRGTGAEAAAAAVQLADLHLHSPDAARHKLAVELLADAVKGVKSAAEYKSELVPVTDVQAAFELAVTTLLADGAFEPALKAAETYAAVAPVPRERERRADVLAAWGAALKKTNGSAKPKLKAAADEFAALAEFQPKTDGKLEMFRRAAALYRQADEPALAATRLKEAAKLPGIPEPALGPLLTDLANAMLAAKQTDEVWKVFREILATPGAASTATRYRIAREFVDTRHPGLVPIGRALFEQIAKQQNIEPNEREFHERALTELANDLIQQKNFVDAEARLRAQLALYKDGPESQLAKLLLGVCLLQRAATLGPAEALKLRTEAVTKFKEIVADCDKAAQSRGGKLTEREAWLRLQASLRVLQCYQQMSDKEQARNLLFEGATLRDRYKGTIEELIILSLMYKAYEKLEDAPRARATREQMRDVFEKLPATAFTHQTGEYSREYWVKFWFATEPK</sequence>
<evidence type="ECO:0000313" key="3">
    <source>
        <dbReference type="Proteomes" id="UP000676565"/>
    </source>
</evidence>
<dbReference type="InterPro" id="IPR011990">
    <property type="entry name" value="TPR-like_helical_dom_sf"/>
</dbReference>
<keyword evidence="3" id="KW-1185">Reference proteome</keyword>
<proteinExistence type="predicted"/>
<reference evidence="2 3" key="1">
    <citation type="submission" date="2021-04" db="EMBL/GenBank/DDBJ databases">
        <authorList>
            <person name="Ivanova A."/>
        </authorList>
    </citation>
    <scope>NUCLEOTIDE SEQUENCE [LARGE SCALE GENOMIC DNA]</scope>
    <source>
        <strain evidence="2 3">G18</strain>
    </source>
</reference>
<evidence type="ECO:0000313" key="2">
    <source>
        <dbReference type="EMBL" id="MBP3958520.1"/>
    </source>
</evidence>
<evidence type="ECO:0000256" key="1">
    <source>
        <dbReference type="SAM" id="MobiDB-lite"/>
    </source>
</evidence>
<name>A0ABS5BZ39_9BACT</name>
<dbReference type="EMBL" id="JAGKQQ010000001">
    <property type="protein sequence ID" value="MBP3958520.1"/>
    <property type="molecule type" value="Genomic_DNA"/>
</dbReference>
<gene>
    <name evidence="2" type="ORF">J8F10_25000</name>
</gene>
<evidence type="ECO:0008006" key="4">
    <source>
        <dbReference type="Google" id="ProtNLM"/>
    </source>
</evidence>
<dbReference type="RefSeq" id="WP_210658577.1">
    <property type="nucleotide sequence ID" value="NZ_JAGKQQ010000001.1"/>
</dbReference>
<dbReference type="SUPFAM" id="SSF48452">
    <property type="entry name" value="TPR-like"/>
    <property type="match status" value="1"/>
</dbReference>
<accession>A0ABS5BZ39</accession>
<dbReference type="Proteomes" id="UP000676565">
    <property type="component" value="Unassembled WGS sequence"/>
</dbReference>
<comment type="caution">
    <text evidence="2">The sequence shown here is derived from an EMBL/GenBank/DDBJ whole genome shotgun (WGS) entry which is preliminary data.</text>
</comment>